<evidence type="ECO:0000256" key="4">
    <source>
        <dbReference type="ARBA" id="ARBA00022448"/>
    </source>
</evidence>
<evidence type="ECO:0000256" key="9">
    <source>
        <dbReference type="ARBA" id="ARBA00023027"/>
    </source>
</evidence>
<dbReference type="PANTHER" id="PTHR11434">
    <property type="entry name" value="NADH-UBIQUINONE OXIDOREDUCTASE SUBUNIT ND4L"/>
    <property type="match status" value="1"/>
</dbReference>
<proteinExistence type="inferred from homology"/>
<evidence type="ECO:0000256" key="10">
    <source>
        <dbReference type="ARBA" id="ARBA00023075"/>
    </source>
</evidence>
<dbReference type="InterPro" id="IPR001133">
    <property type="entry name" value="NADH_UbQ_OxRdtase_chain4L/K"/>
</dbReference>
<comment type="catalytic activity">
    <reaction evidence="12">
        <text>a quinone + NADH + 5 H(+)(in) = a quinol + NAD(+) + 4 H(+)(out)</text>
        <dbReference type="Rhea" id="RHEA:57888"/>
        <dbReference type="ChEBI" id="CHEBI:15378"/>
        <dbReference type="ChEBI" id="CHEBI:24646"/>
        <dbReference type="ChEBI" id="CHEBI:57540"/>
        <dbReference type="ChEBI" id="CHEBI:57945"/>
        <dbReference type="ChEBI" id="CHEBI:132124"/>
    </reaction>
</comment>
<sequence length="100" mass="11038">MVPLSWYLSLSALLFVIGLCGVLLRRNILIILMSLELMLNAVILNFVAFSFYLQDLRGQIMAIFIIAITAAEVAVALAIVIALTRNRATLRVDDINSMKG</sequence>
<keyword evidence="7 12" id="KW-1278">Translocase</keyword>
<evidence type="ECO:0000256" key="1">
    <source>
        <dbReference type="ARBA" id="ARBA00002378"/>
    </source>
</evidence>
<dbReference type="EMBL" id="MJIL01000092">
    <property type="protein sequence ID" value="OLQ72255.1"/>
    <property type="molecule type" value="Genomic_DNA"/>
</dbReference>
<keyword evidence="12" id="KW-1003">Cell membrane</keyword>
<evidence type="ECO:0000313" key="14">
    <source>
        <dbReference type="Proteomes" id="UP000186905"/>
    </source>
</evidence>
<evidence type="ECO:0000256" key="11">
    <source>
        <dbReference type="ARBA" id="ARBA00023136"/>
    </source>
</evidence>
<evidence type="ECO:0000313" key="13">
    <source>
        <dbReference type="EMBL" id="OLQ72255.1"/>
    </source>
</evidence>
<keyword evidence="11 12" id="KW-0472">Membrane</keyword>
<dbReference type="GO" id="GO:0042773">
    <property type="term" value="P:ATP synthesis coupled electron transport"/>
    <property type="evidence" value="ECO:0007669"/>
    <property type="project" value="InterPro"/>
</dbReference>
<keyword evidence="4 12" id="KW-0813">Transport</keyword>
<comment type="similarity">
    <text evidence="3 12">Belongs to the complex I subunit 4L family.</text>
</comment>
<keyword evidence="9 12" id="KW-0520">NAD</keyword>
<accession>A0A1Q9GCX5</accession>
<evidence type="ECO:0000256" key="8">
    <source>
        <dbReference type="ARBA" id="ARBA00022989"/>
    </source>
</evidence>
<comment type="subunit">
    <text evidence="12">NDH-1 is composed of 14 different subunits. Subunits NuoA, H, J, K, L, M, N constitute the membrane sector of the complex.</text>
</comment>
<evidence type="ECO:0000256" key="7">
    <source>
        <dbReference type="ARBA" id="ARBA00022967"/>
    </source>
</evidence>
<keyword evidence="5 12" id="KW-0812">Transmembrane</keyword>
<dbReference type="GO" id="GO:0048038">
    <property type="term" value="F:quinone binding"/>
    <property type="evidence" value="ECO:0007669"/>
    <property type="project" value="UniProtKB-KW"/>
</dbReference>
<comment type="function">
    <text evidence="1 12">NDH-1 shuttles electrons from NADH, via FMN and iron-sulfur (Fe-S) centers, to quinones in the respiratory chain. The immediate electron acceptor for the enzyme in this species is believed to be ubiquinone. Couples the redox reaction to proton translocation (for every two electrons transferred, four hydrogen ions are translocated across the cytoplasmic membrane), and thus conserves the redox energy in a proton gradient.</text>
</comment>
<keyword evidence="10 12" id="KW-0830">Ubiquinone</keyword>
<dbReference type="Proteomes" id="UP000186905">
    <property type="component" value="Unassembled WGS sequence"/>
</dbReference>
<feature type="transmembrane region" description="Helical" evidence="12">
    <location>
        <begin position="59"/>
        <end position="83"/>
    </location>
</feature>
<dbReference type="GO" id="GO:0050136">
    <property type="term" value="F:NADH dehydrogenase (quinone) (non-electrogenic) activity"/>
    <property type="evidence" value="ECO:0007669"/>
    <property type="project" value="UniProtKB-UniRule"/>
</dbReference>
<evidence type="ECO:0000256" key="12">
    <source>
        <dbReference type="HAMAP-Rule" id="MF_01456"/>
    </source>
</evidence>
<evidence type="ECO:0000256" key="5">
    <source>
        <dbReference type="ARBA" id="ARBA00022692"/>
    </source>
</evidence>
<dbReference type="InterPro" id="IPR039428">
    <property type="entry name" value="NUOK/Mnh_C1-like"/>
</dbReference>
<reference evidence="13 14" key="1">
    <citation type="submission" date="2016-09" db="EMBL/GenBank/DDBJ databases">
        <title>Photobacterium proteolyticum sp. nov. a protease producing bacterium isolated from ocean sediments of Laizhou Bay.</title>
        <authorList>
            <person name="Li Y."/>
        </authorList>
    </citation>
    <scope>NUCLEOTIDE SEQUENCE [LARGE SCALE GENOMIC DNA]</scope>
    <source>
        <strain evidence="13 14">13-12</strain>
    </source>
</reference>
<feature type="transmembrane region" description="Helical" evidence="12">
    <location>
        <begin position="6"/>
        <end position="24"/>
    </location>
</feature>
<keyword evidence="6 12" id="KW-0874">Quinone</keyword>
<evidence type="ECO:0000256" key="6">
    <source>
        <dbReference type="ARBA" id="ARBA00022719"/>
    </source>
</evidence>
<dbReference type="Pfam" id="PF00420">
    <property type="entry name" value="Oxidored_q2"/>
    <property type="match status" value="1"/>
</dbReference>
<name>A0A1Q9GCX5_9GAMM</name>
<gene>
    <name evidence="12" type="primary">nuoK</name>
    <name evidence="13" type="ORF">BIT28_24885</name>
</gene>
<organism evidence="13 14">
    <name type="scientific">Photobacterium proteolyticum</name>
    <dbReference type="NCBI Taxonomy" id="1903952"/>
    <lineage>
        <taxon>Bacteria</taxon>
        <taxon>Pseudomonadati</taxon>
        <taxon>Pseudomonadota</taxon>
        <taxon>Gammaproteobacteria</taxon>
        <taxon>Vibrionales</taxon>
        <taxon>Vibrionaceae</taxon>
        <taxon>Photobacterium</taxon>
    </lineage>
</organism>
<dbReference type="NCBIfam" id="NF004321">
    <property type="entry name" value="PRK05715.1-3"/>
    <property type="match status" value="1"/>
</dbReference>
<feature type="transmembrane region" description="Helical" evidence="12">
    <location>
        <begin position="31"/>
        <end position="53"/>
    </location>
</feature>
<dbReference type="PANTHER" id="PTHR11434:SF16">
    <property type="entry name" value="NADH-UBIQUINONE OXIDOREDUCTASE CHAIN 4L"/>
    <property type="match status" value="1"/>
</dbReference>
<keyword evidence="14" id="KW-1185">Reference proteome</keyword>
<dbReference type="STRING" id="1903952.BIT28_24885"/>
<evidence type="ECO:0000256" key="2">
    <source>
        <dbReference type="ARBA" id="ARBA00004141"/>
    </source>
</evidence>
<dbReference type="NCBIfam" id="NF004323">
    <property type="entry name" value="PRK05715.1-5"/>
    <property type="match status" value="1"/>
</dbReference>
<dbReference type="FunFam" id="1.10.287.3510:FF:000001">
    <property type="entry name" value="NADH-quinone oxidoreductase subunit K"/>
    <property type="match status" value="1"/>
</dbReference>
<dbReference type="AlphaFoldDB" id="A0A1Q9GCX5"/>
<dbReference type="HAMAP" id="MF_01456">
    <property type="entry name" value="NDH1_NuoK"/>
    <property type="match status" value="1"/>
</dbReference>
<comment type="subcellular location">
    <subcellularLocation>
        <location evidence="12">Cell membrane</location>
        <topology evidence="12">Multi-pass membrane protein</topology>
    </subcellularLocation>
    <subcellularLocation>
        <location evidence="2">Membrane</location>
        <topology evidence="2">Multi-pass membrane protein</topology>
    </subcellularLocation>
</comment>
<comment type="caution">
    <text evidence="13">The sequence shown here is derived from an EMBL/GenBank/DDBJ whole genome shotgun (WGS) entry which is preliminary data.</text>
</comment>
<evidence type="ECO:0000256" key="3">
    <source>
        <dbReference type="ARBA" id="ARBA00010519"/>
    </source>
</evidence>
<keyword evidence="8 12" id="KW-1133">Transmembrane helix</keyword>
<dbReference type="EC" id="7.1.1.-" evidence="12"/>
<dbReference type="NCBIfam" id="NF004320">
    <property type="entry name" value="PRK05715.1-2"/>
    <property type="match status" value="1"/>
</dbReference>
<protein>
    <recommendedName>
        <fullName evidence="12">NADH-quinone oxidoreductase subunit K</fullName>
        <ecNumber evidence="12">7.1.1.-</ecNumber>
    </recommendedName>
    <alternativeName>
        <fullName evidence="12">NADH dehydrogenase I subunit K</fullName>
    </alternativeName>
    <alternativeName>
        <fullName evidence="12">NDH-1 subunit K</fullName>
    </alternativeName>
</protein>
<dbReference type="GO" id="GO:0030964">
    <property type="term" value="C:NADH dehydrogenase complex"/>
    <property type="evidence" value="ECO:0007669"/>
    <property type="project" value="TreeGrafter"/>
</dbReference>
<dbReference type="GO" id="GO:0005886">
    <property type="term" value="C:plasma membrane"/>
    <property type="evidence" value="ECO:0007669"/>
    <property type="project" value="UniProtKB-SubCell"/>
</dbReference>
<dbReference type="Gene3D" id="1.10.287.3510">
    <property type="match status" value="1"/>
</dbReference>